<dbReference type="Proteomes" id="UP001152320">
    <property type="component" value="Chromosome 10"/>
</dbReference>
<organism evidence="1 2">
    <name type="scientific">Holothuria leucospilota</name>
    <name type="common">Black long sea cucumber</name>
    <name type="synonym">Mertensiothuria leucospilota</name>
    <dbReference type="NCBI Taxonomy" id="206669"/>
    <lineage>
        <taxon>Eukaryota</taxon>
        <taxon>Metazoa</taxon>
        <taxon>Echinodermata</taxon>
        <taxon>Eleutherozoa</taxon>
        <taxon>Echinozoa</taxon>
        <taxon>Holothuroidea</taxon>
        <taxon>Aspidochirotacea</taxon>
        <taxon>Aspidochirotida</taxon>
        <taxon>Holothuriidae</taxon>
        <taxon>Holothuria</taxon>
    </lineage>
</organism>
<accession>A0A9Q1BYN5</accession>
<gene>
    <name evidence="1" type="ORF">HOLleu_22089</name>
</gene>
<name>A0A9Q1BYN5_HOLLE</name>
<evidence type="ECO:0000313" key="1">
    <source>
        <dbReference type="EMBL" id="KAJ8035015.1"/>
    </source>
</evidence>
<proteinExistence type="predicted"/>
<reference evidence="1" key="1">
    <citation type="submission" date="2021-10" db="EMBL/GenBank/DDBJ databases">
        <title>Tropical sea cucumber genome reveals ecological adaptation and Cuvierian tubules defense mechanism.</title>
        <authorList>
            <person name="Chen T."/>
        </authorList>
    </citation>
    <scope>NUCLEOTIDE SEQUENCE</scope>
    <source>
        <strain evidence="1">Nanhai2018</strain>
        <tissue evidence="1">Muscle</tissue>
    </source>
</reference>
<keyword evidence="2" id="KW-1185">Reference proteome</keyword>
<dbReference type="EMBL" id="JAIZAY010000010">
    <property type="protein sequence ID" value="KAJ8035015.1"/>
    <property type="molecule type" value="Genomic_DNA"/>
</dbReference>
<sequence length="68" mass="7823">MIKAYSVENVDSFRYLGVHLDSKLNWSVHIDSIVKNLNTRLYCIRKLTAFNVDKQIAAIFYNFVLGGV</sequence>
<evidence type="ECO:0000313" key="2">
    <source>
        <dbReference type="Proteomes" id="UP001152320"/>
    </source>
</evidence>
<protein>
    <submittedName>
        <fullName evidence="1">Uncharacterized protein</fullName>
    </submittedName>
</protein>
<comment type="caution">
    <text evidence="1">The sequence shown here is derived from an EMBL/GenBank/DDBJ whole genome shotgun (WGS) entry which is preliminary data.</text>
</comment>
<dbReference type="AlphaFoldDB" id="A0A9Q1BYN5"/>
<dbReference type="OrthoDB" id="414730at2759"/>